<organism evidence="5">
    <name type="scientific">Ananas comosus var. bracteatus</name>
    <name type="common">red pineapple</name>
    <dbReference type="NCBI Taxonomy" id="296719"/>
    <lineage>
        <taxon>Eukaryota</taxon>
        <taxon>Viridiplantae</taxon>
        <taxon>Streptophyta</taxon>
        <taxon>Embryophyta</taxon>
        <taxon>Tracheophyta</taxon>
        <taxon>Spermatophyta</taxon>
        <taxon>Magnoliopsida</taxon>
        <taxon>Liliopsida</taxon>
        <taxon>Poales</taxon>
        <taxon>Bromeliaceae</taxon>
        <taxon>Bromelioideae</taxon>
        <taxon>Ananas</taxon>
    </lineage>
</organism>
<evidence type="ECO:0000313" key="5">
    <source>
        <dbReference type="EMBL" id="CAD1841395.1"/>
    </source>
</evidence>
<dbReference type="FunFam" id="1.25.40.10:FF:000366">
    <property type="entry name" value="Pentatricopeptide (PPR) repeat-containing protein"/>
    <property type="match status" value="1"/>
</dbReference>
<dbReference type="PROSITE" id="PS51375">
    <property type="entry name" value="PPR"/>
    <property type="match status" value="4"/>
</dbReference>
<dbReference type="EMBL" id="LR862135">
    <property type="protein sequence ID" value="CAD1841395.1"/>
    <property type="molecule type" value="Genomic_DNA"/>
</dbReference>
<dbReference type="PANTHER" id="PTHR47926">
    <property type="entry name" value="PENTATRICOPEPTIDE REPEAT-CONTAINING PROTEIN"/>
    <property type="match status" value="1"/>
</dbReference>
<feature type="domain" description="DYW" evidence="4">
    <location>
        <begin position="599"/>
        <end position="691"/>
    </location>
</feature>
<name>A0A6V7QEZ0_ANACO</name>
<dbReference type="InterPro" id="IPR011990">
    <property type="entry name" value="TPR-like_helical_dom_sf"/>
</dbReference>
<dbReference type="Gene3D" id="1.25.40.10">
    <property type="entry name" value="Tetratricopeptide repeat domain"/>
    <property type="match status" value="4"/>
</dbReference>
<dbReference type="GO" id="GO:0008270">
    <property type="term" value="F:zinc ion binding"/>
    <property type="evidence" value="ECO:0007669"/>
    <property type="project" value="InterPro"/>
</dbReference>
<evidence type="ECO:0000256" key="1">
    <source>
        <dbReference type="ARBA" id="ARBA00022737"/>
    </source>
</evidence>
<dbReference type="InterPro" id="IPR046848">
    <property type="entry name" value="E_motif"/>
</dbReference>
<reference evidence="5" key="1">
    <citation type="submission" date="2020-07" db="EMBL/GenBank/DDBJ databases">
        <authorList>
            <person name="Lin J."/>
        </authorList>
    </citation>
    <scope>NUCLEOTIDE SEQUENCE</scope>
</reference>
<dbReference type="FunFam" id="1.25.40.10:FF:000344">
    <property type="entry name" value="Pentatricopeptide repeat-containing protein"/>
    <property type="match status" value="1"/>
</dbReference>
<dbReference type="InterPro" id="IPR046960">
    <property type="entry name" value="PPR_At4g14850-like_plant"/>
</dbReference>
<proteinExistence type="predicted"/>
<gene>
    <name evidence="5" type="ORF">CB5_LOCUS24606</name>
</gene>
<dbReference type="NCBIfam" id="TIGR00756">
    <property type="entry name" value="PPR"/>
    <property type="match status" value="3"/>
</dbReference>
<protein>
    <recommendedName>
        <fullName evidence="4">DYW domain-containing protein</fullName>
    </recommendedName>
</protein>
<dbReference type="GO" id="GO:0009451">
    <property type="term" value="P:RNA modification"/>
    <property type="evidence" value="ECO:0007669"/>
    <property type="project" value="InterPro"/>
</dbReference>
<keyword evidence="2" id="KW-0809">Transit peptide</keyword>
<dbReference type="Pfam" id="PF14432">
    <property type="entry name" value="DYW_deaminase"/>
    <property type="match status" value="1"/>
</dbReference>
<evidence type="ECO:0000259" key="4">
    <source>
        <dbReference type="Pfam" id="PF14432"/>
    </source>
</evidence>
<evidence type="ECO:0000256" key="3">
    <source>
        <dbReference type="PROSITE-ProRule" id="PRU00708"/>
    </source>
</evidence>
<sequence length="691" mass="77815">MLQKLSINIPPNVILKFIKSYLISGELDRAHDLFDRIPKPDLRSLTMLFTAYTKQGRPKESVNLYRRLRSENRIDPDKLVLLSIIKACAHSTNLVDAKEMHEEVVKLGFGSDLLLGNALVDMYGKCGFSEGAKGVFDVLQEKDVISWTSLIAAYANCRLSREGLHVFHEMILSGTRPNSVTLSTVLPMCSKLQLLDLGRAIHCFAIRNRLEDDIFVSSGLVDMYASCLSTCQARIVFNSIREKDVVSCIVILSAYFSAGECEEALELFSWMKFHRIPMNSASWNCMISGLVQNGKTEKAFEVFAEMFDSGFRPNKVTMACILPACINLENLRGGKEIHGYVIRHWFTEDTMVVTSIVFMYAKCGDLDKSRVVFDKMTRKDTVAWNTMIIANSMHGCGSEALSIFSQMIETGVRPNSQTFTGVLSACSHSQLVDEGRWVFNSMKIDHDFEPDAEHYACMVDVLSRAGYLNEAYELIQSMPMEPTASAWGALLAACRVHKNVELGKVAAEHLFEIEPENAGNYVLLSNMLVTAKLWDDASKIRVLMRDKLRERGIAKVPGCSWIQIGRKVYTFVKGDKRNGQSDEIYGFLKEIGEKMRLEGYLPDTNFVLQDINREEKEEVLCSHSEKLAVAFGILNLNGGSVIRVFKNLRICGDCHNAIKFIAKIIGVQIIVRDNVRFHHFRDGSCSCRDLW</sequence>
<dbReference type="FunFam" id="1.25.40.10:FF:000031">
    <property type="entry name" value="Pentatricopeptide repeat-containing protein mitochondrial"/>
    <property type="match status" value="1"/>
</dbReference>
<dbReference type="AlphaFoldDB" id="A0A6V7QEZ0"/>
<evidence type="ECO:0000256" key="2">
    <source>
        <dbReference type="ARBA" id="ARBA00022946"/>
    </source>
</evidence>
<feature type="repeat" description="PPR" evidence="3">
    <location>
        <begin position="244"/>
        <end position="278"/>
    </location>
</feature>
<keyword evidence="1" id="KW-0677">Repeat</keyword>
<dbReference type="Pfam" id="PF13041">
    <property type="entry name" value="PPR_2"/>
    <property type="match status" value="3"/>
</dbReference>
<feature type="repeat" description="PPR" evidence="3">
    <location>
        <begin position="279"/>
        <end position="313"/>
    </location>
</feature>
<feature type="repeat" description="PPR" evidence="3">
    <location>
        <begin position="380"/>
        <end position="414"/>
    </location>
</feature>
<dbReference type="GO" id="GO:0003723">
    <property type="term" value="F:RNA binding"/>
    <property type="evidence" value="ECO:0007669"/>
    <property type="project" value="InterPro"/>
</dbReference>
<accession>A0A6V7QEZ0</accession>
<dbReference type="Pfam" id="PF20431">
    <property type="entry name" value="E_motif"/>
    <property type="match status" value="1"/>
</dbReference>
<dbReference type="PANTHER" id="PTHR47926:SF426">
    <property type="entry name" value="TETRATRICOPEPTIDE-LIKE HELICAL DOMAIN SUPERFAMILY, DYW DOMAIN-CONTAINING PROTEIN"/>
    <property type="match status" value="1"/>
</dbReference>
<dbReference type="InterPro" id="IPR032867">
    <property type="entry name" value="DYW_dom"/>
</dbReference>
<dbReference type="InterPro" id="IPR002885">
    <property type="entry name" value="PPR_rpt"/>
</dbReference>
<feature type="repeat" description="PPR" evidence="3">
    <location>
        <begin position="143"/>
        <end position="177"/>
    </location>
</feature>
<dbReference type="Pfam" id="PF01535">
    <property type="entry name" value="PPR"/>
    <property type="match status" value="3"/>
</dbReference>